<feature type="transmembrane region" description="Helical" evidence="1">
    <location>
        <begin position="58"/>
        <end position="79"/>
    </location>
</feature>
<keyword evidence="1" id="KW-0812">Transmembrane</keyword>
<dbReference type="EMBL" id="DSZU01000067">
    <property type="protein sequence ID" value="HGV55220.1"/>
    <property type="molecule type" value="Genomic_DNA"/>
</dbReference>
<dbReference type="AlphaFoldDB" id="A0A832GQE3"/>
<accession>A0A832GQE3</accession>
<evidence type="ECO:0000256" key="1">
    <source>
        <dbReference type="SAM" id="Phobius"/>
    </source>
</evidence>
<evidence type="ECO:0008006" key="3">
    <source>
        <dbReference type="Google" id="ProtNLM"/>
    </source>
</evidence>
<organism evidence="2">
    <name type="scientific">Caldimicrobium thiodismutans</name>
    <dbReference type="NCBI Taxonomy" id="1653476"/>
    <lineage>
        <taxon>Bacteria</taxon>
        <taxon>Pseudomonadati</taxon>
        <taxon>Thermodesulfobacteriota</taxon>
        <taxon>Thermodesulfobacteria</taxon>
        <taxon>Thermodesulfobacteriales</taxon>
        <taxon>Thermodesulfobacteriaceae</taxon>
        <taxon>Caldimicrobium</taxon>
    </lineage>
</organism>
<reference evidence="2" key="1">
    <citation type="journal article" date="2020" name="mSystems">
        <title>Genome- and Community-Level Interaction Insights into Carbon Utilization and Element Cycling Functions of Hydrothermarchaeota in Hydrothermal Sediment.</title>
        <authorList>
            <person name="Zhou Z."/>
            <person name="Liu Y."/>
            <person name="Xu W."/>
            <person name="Pan J."/>
            <person name="Luo Z.H."/>
            <person name="Li M."/>
        </authorList>
    </citation>
    <scope>NUCLEOTIDE SEQUENCE [LARGE SCALE GENOMIC DNA]</scope>
    <source>
        <strain evidence="2">SpSt-605</strain>
    </source>
</reference>
<gene>
    <name evidence="2" type="ORF">ENT73_03940</name>
</gene>
<proteinExistence type="predicted"/>
<keyword evidence="1" id="KW-1133">Transmembrane helix</keyword>
<feature type="transmembrane region" description="Helical" evidence="1">
    <location>
        <begin position="21"/>
        <end position="46"/>
    </location>
</feature>
<keyword evidence="1" id="KW-0472">Membrane</keyword>
<sequence>MSTRSLIGRVRVENLRKSAEALLGIKYFNIWAILFVIAISVALSWFPDGLANLIEKRFTLGAIKLSVASIIVVVIWLVLRKYIVSQKIEVICEEPTPVRALAIFLSTLKLHGEKKNRTSPQKLIETLIESVNHTDLINSQNTEEILTDTSWEIPYIAIRHHSPTLEYLYVITSSGNEGTTHQMELFTKTVNALFPKVKVIELVKGGVDFEDVRAVFQAVEKFYTEVSAKGIKQEDALVDITGGQKTASIAGAIATLATGRRFQYVSTVSKKILAYDVGYFSQES</sequence>
<name>A0A832GQE3_9BACT</name>
<comment type="caution">
    <text evidence="2">The sequence shown here is derived from an EMBL/GenBank/DDBJ whole genome shotgun (WGS) entry which is preliminary data.</text>
</comment>
<evidence type="ECO:0000313" key="2">
    <source>
        <dbReference type="EMBL" id="HGV55220.1"/>
    </source>
</evidence>
<protein>
    <recommendedName>
        <fullName evidence="3">CRISPR-associated protein</fullName>
    </recommendedName>
</protein>